<sequence>MQCASCKAPSNHPGHQLSEELGDCGLHCMPTFIASALPAKNGKPDCRTHGATKFRNIHMQQELALKHDFVRRTNRGTYATYLNMGWSEQTSFRPVAAHLTTVAATLNTCRTRQVESHKLSTCPRRTRPCNKTFLGILGSTLKSLSGKHGDRKHGSVLFRRTNMALGHPDNAFEFAAVEKISHCQRGVPASCGWAELCSLWGWQTLGDGIPCSATCMSPMSDVSNTLMDTTTANHTNPKINKNIVSTMPAASRGMKPFWPM</sequence>
<reference evidence="1 2" key="1">
    <citation type="submission" date="2024-02" db="EMBL/GenBank/DDBJ databases">
        <authorList>
            <person name="Chen Y."/>
            <person name="Shah S."/>
            <person name="Dougan E. K."/>
            <person name="Thang M."/>
            <person name="Chan C."/>
        </authorList>
    </citation>
    <scope>NUCLEOTIDE SEQUENCE [LARGE SCALE GENOMIC DNA]</scope>
</reference>
<protein>
    <submittedName>
        <fullName evidence="1">Uncharacterized protein</fullName>
    </submittedName>
</protein>
<gene>
    <name evidence="1" type="ORF">CCMP2556_LOCUS25159</name>
</gene>
<name>A0ABP0ME97_9DINO</name>
<proteinExistence type="predicted"/>
<accession>A0ABP0ME97</accession>
<dbReference type="Proteomes" id="UP001642484">
    <property type="component" value="Unassembled WGS sequence"/>
</dbReference>
<evidence type="ECO:0000313" key="2">
    <source>
        <dbReference type="Proteomes" id="UP001642484"/>
    </source>
</evidence>
<organism evidence="1 2">
    <name type="scientific">Durusdinium trenchii</name>
    <dbReference type="NCBI Taxonomy" id="1381693"/>
    <lineage>
        <taxon>Eukaryota</taxon>
        <taxon>Sar</taxon>
        <taxon>Alveolata</taxon>
        <taxon>Dinophyceae</taxon>
        <taxon>Suessiales</taxon>
        <taxon>Symbiodiniaceae</taxon>
        <taxon>Durusdinium</taxon>
    </lineage>
</organism>
<keyword evidence="2" id="KW-1185">Reference proteome</keyword>
<evidence type="ECO:0000313" key="1">
    <source>
        <dbReference type="EMBL" id="CAK9049022.1"/>
    </source>
</evidence>
<dbReference type="EMBL" id="CAXAMN010016780">
    <property type="protein sequence ID" value="CAK9049022.1"/>
    <property type="molecule type" value="Genomic_DNA"/>
</dbReference>
<comment type="caution">
    <text evidence="1">The sequence shown here is derived from an EMBL/GenBank/DDBJ whole genome shotgun (WGS) entry which is preliminary data.</text>
</comment>